<keyword evidence="3" id="KW-1185">Reference proteome</keyword>
<dbReference type="SUPFAM" id="SSF52540">
    <property type="entry name" value="P-loop containing nucleoside triphosphate hydrolases"/>
    <property type="match status" value="1"/>
</dbReference>
<gene>
    <name evidence="2" type="ORF">H9660_05460</name>
</gene>
<dbReference type="Proteomes" id="UP000640335">
    <property type="component" value="Unassembled WGS sequence"/>
</dbReference>
<evidence type="ECO:0000313" key="2">
    <source>
        <dbReference type="EMBL" id="MBD7914586.1"/>
    </source>
</evidence>
<reference evidence="2 3" key="1">
    <citation type="submission" date="2020-08" db="EMBL/GenBank/DDBJ databases">
        <title>A Genomic Blueprint of the Chicken Gut Microbiome.</title>
        <authorList>
            <person name="Gilroy R."/>
            <person name="Ravi A."/>
            <person name="Getino M."/>
            <person name="Pursley I."/>
            <person name="Horton D.L."/>
            <person name="Alikhan N.-F."/>
            <person name="Baker D."/>
            <person name="Gharbi K."/>
            <person name="Hall N."/>
            <person name="Watson M."/>
            <person name="Adriaenssens E.M."/>
            <person name="Foster-Nyarko E."/>
            <person name="Jarju S."/>
            <person name="Secka A."/>
            <person name="Antonio M."/>
            <person name="Oren A."/>
            <person name="Chaudhuri R."/>
            <person name="La Ragione R.M."/>
            <person name="Hildebrand F."/>
            <person name="Pallen M.J."/>
        </authorList>
    </citation>
    <scope>NUCLEOTIDE SEQUENCE [LARGE SCALE GENOMIC DNA]</scope>
    <source>
        <strain evidence="2 3">Sa3CUN1</strain>
    </source>
</reference>
<organism evidence="2 3">
    <name type="scientific">Clostridium gallinarum</name>
    <dbReference type="NCBI Taxonomy" id="2762246"/>
    <lineage>
        <taxon>Bacteria</taxon>
        <taxon>Bacillati</taxon>
        <taxon>Bacillota</taxon>
        <taxon>Clostridia</taxon>
        <taxon>Eubacteriales</taxon>
        <taxon>Clostridiaceae</taxon>
        <taxon>Clostridium</taxon>
    </lineage>
</organism>
<comment type="caution">
    <text evidence="2">The sequence shown here is derived from an EMBL/GenBank/DDBJ whole genome shotgun (WGS) entry which is preliminary data.</text>
</comment>
<feature type="domain" description="ATPase dynein-related AAA" evidence="1">
    <location>
        <begin position="225"/>
        <end position="374"/>
    </location>
</feature>
<dbReference type="InterPro" id="IPR011704">
    <property type="entry name" value="ATPase_dyneun-rel_AAA"/>
</dbReference>
<dbReference type="InterPro" id="IPR052934">
    <property type="entry name" value="Methyl-DNA_Rec/Restrict_Enz"/>
</dbReference>
<dbReference type="InterPro" id="IPR027417">
    <property type="entry name" value="P-loop_NTPase"/>
</dbReference>
<dbReference type="Gene3D" id="3.40.50.300">
    <property type="entry name" value="P-loop containing nucleotide triphosphate hydrolases"/>
    <property type="match status" value="1"/>
</dbReference>
<dbReference type="Pfam" id="PF07728">
    <property type="entry name" value="AAA_5"/>
    <property type="match status" value="1"/>
</dbReference>
<dbReference type="PANTHER" id="PTHR37291">
    <property type="entry name" value="5-METHYLCYTOSINE-SPECIFIC RESTRICTION ENZYME B"/>
    <property type="match status" value="1"/>
</dbReference>
<name>A0ABR8Q2C7_9CLOT</name>
<sequence>MLKKISSDSWIDNIEVNNKNFLGRKTVDYSMLNYGTIIPIRYYNKFLENLSSKLERGNRVKIDIVLNGDKYPGSIDMPDVKKRKTAPIRINYTDKLLKEILQKEFQSSYEYILDYEKKNDKKPNTIPDEYKEYIDFYKGDELDTFIMNLLPINSQEPFEKDNKDIYCDDEEIENEDIEVNNEFWNVTNIKEEIKYIHNYISRKGFNYSKELVENLYLSIKTKPFVILSGISGTGKSKIVQLFSEAIGANYDNGRFKLIPVKPDWSDATDLLGYRNIEGKFTPGIITLAAYEAMKNPENPYFICLDEMNLARVEYYFSDILSLMETKRLDGNGNIVTEKLISKEQFGRDTASFDKYGDVYIPQNLYIIGTVNMDETTFPFSKKVLDRANTIEFNKVDLNYNFEQVFNEEIEGRIYHNDFLKANYLKIAECKDEKEIAIKVIDKLISINNILEIYNQHFGFRVRDEIVFYMIYAIKNNIMDFDKALDYCIVQKILSKINGSNSDVLEILVKIFNLLNNSTFNCENYLDDVSIREMTKKSKESNYKLSSEKLMYMIRRFVKDGFTSFWQ</sequence>
<proteinExistence type="predicted"/>
<evidence type="ECO:0000313" key="3">
    <source>
        <dbReference type="Proteomes" id="UP000640335"/>
    </source>
</evidence>
<dbReference type="RefSeq" id="WP_191749346.1">
    <property type="nucleotide sequence ID" value="NZ_JACSQZ010000013.1"/>
</dbReference>
<protein>
    <submittedName>
        <fullName evidence="2">AAA family ATPase</fullName>
    </submittedName>
</protein>
<accession>A0ABR8Q2C7</accession>
<evidence type="ECO:0000259" key="1">
    <source>
        <dbReference type="Pfam" id="PF07728"/>
    </source>
</evidence>
<dbReference type="EMBL" id="JACSQZ010000013">
    <property type="protein sequence ID" value="MBD7914586.1"/>
    <property type="molecule type" value="Genomic_DNA"/>
</dbReference>
<dbReference type="PANTHER" id="PTHR37291:SF1">
    <property type="entry name" value="TYPE IV METHYL-DIRECTED RESTRICTION ENZYME ECOKMCRB SUBUNIT"/>
    <property type="match status" value="1"/>
</dbReference>